<dbReference type="Pfam" id="PF08265">
    <property type="entry name" value="YL1_C"/>
    <property type="match status" value="1"/>
</dbReference>
<dbReference type="GO" id="GO:0005634">
    <property type="term" value="C:nucleus"/>
    <property type="evidence" value="ECO:0007669"/>
    <property type="project" value="TreeGrafter"/>
</dbReference>
<dbReference type="OMA" id="VEICVIT"/>
<dbReference type="SMART" id="SM00993">
    <property type="entry name" value="YL1_C"/>
    <property type="match status" value="1"/>
</dbReference>
<evidence type="ECO:0000313" key="3">
    <source>
        <dbReference type="EMBL" id="KYQ91035.1"/>
    </source>
</evidence>
<sequence>MKAGTRTRRSTALTAKEYIQEEIVIDDGNEDENEKDEVNDIDEEEDDSQDSDQDRPKKKFKAFTNQQLKSIPKKQPSKKNNKTTNIDSDEKDASSGNKRKRKDSPSSPTSEPTSPTITTRRTLKTNNNNNKTTNLDSIKTKTQTTKNTPSKTPPLPLATKLNSSNGKISPNNSTPSNSNSSSSVTSPLLSSTSSPLSNTTVVPPKPTLSPILPTTSILKKPMIQIDLKLQTKLIEETKLTEILNRESLSQRIEKQEELDRLSMIKKKLNRITGPRIIFSSNSNSTCITFSEPIQQQQLLQISEYFQVASDEFKRSSPLSTQQHCIITGEKAKYIDPKSKLPFASLEAYRQLREKDKDKQQLQSPPDLSLRDSSVINTNSDNNNNNNYSIESKKKYINTIHGSLNLSTSKNNLISKKKKSIPNISTSYLLNK</sequence>
<evidence type="ECO:0000259" key="2">
    <source>
        <dbReference type="SMART" id="SM00993"/>
    </source>
</evidence>
<feature type="region of interest" description="Disordered" evidence="1">
    <location>
        <begin position="19"/>
        <end position="213"/>
    </location>
</feature>
<feature type="compositionally biased region" description="Low complexity" evidence="1">
    <location>
        <begin position="372"/>
        <end position="388"/>
    </location>
</feature>
<evidence type="ECO:0000256" key="1">
    <source>
        <dbReference type="SAM" id="MobiDB-lite"/>
    </source>
</evidence>
<feature type="compositionally biased region" description="Polar residues" evidence="1">
    <location>
        <begin position="140"/>
        <end position="150"/>
    </location>
</feature>
<dbReference type="PANTHER" id="PTHR13275">
    <property type="entry name" value="YL-1 PROTEIN TRANSCRIPTION FACTOR-LIKE 1"/>
    <property type="match status" value="1"/>
</dbReference>
<feature type="domain" description="Vps72/YL1 C-terminal" evidence="2">
    <location>
        <begin position="322"/>
        <end position="351"/>
    </location>
</feature>
<dbReference type="STRING" id="361077.A0A151ZAS2"/>
<accession>A0A151ZAS2</accession>
<organism evidence="3 4">
    <name type="scientific">Tieghemostelium lacteum</name>
    <name type="common">Slime mold</name>
    <name type="synonym">Dictyostelium lacteum</name>
    <dbReference type="NCBI Taxonomy" id="361077"/>
    <lineage>
        <taxon>Eukaryota</taxon>
        <taxon>Amoebozoa</taxon>
        <taxon>Evosea</taxon>
        <taxon>Eumycetozoa</taxon>
        <taxon>Dictyostelia</taxon>
        <taxon>Dictyosteliales</taxon>
        <taxon>Raperosteliaceae</taxon>
        <taxon>Tieghemostelium</taxon>
    </lineage>
</organism>
<evidence type="ECO:0000313" key="4">
    <source>
        <dbReference type="Proteomes" id="UP000076078"/>
    </source>
</evidence>
<keyword evidence="4" id="KW-1185">Reference proteome</keyword>
<dbReference type="InParanoid" id="A0A151ZAS2"/>
<dbReference type="AlphaFoldDB" id="A0A151ZAS2"/>
<protein>
    <recommendedName>
        <fullName evidence="2">Vps72/YL1 C-terminal domain-containing protein</fullName>
    </recommendedName>
</protein>
<feature type="compositionally biased region" description="Low complexity" evidence="1">
    <location>
        <begin position="169"/>
        <end position="202"/>
    </location>
</feature>
<dbReference type="InterPro" id="IPR013272">
    <property type="entry name" value="Vps72/YL1_C"/>
</dbReference>
<feature type="region of interest" description="Disordered" evidence="1">
    <location>
        <begin position="353"/>
        <end position="388"/>
    </location>
</feature>
<dbReference type="PANTHER" id="PTHR13275:SF4">
    <property type="entry name" value="VACUOLAR PROTEIN SORTING-ASSOCIATED PROTEIN 72 HOMOLOG"/>
    <property type="match status" value="1"/>
</dbReference>
<name>A0A151ZAS2_TIELA</name>
<reference evidence="3 4" key="1">
    <citation type="submission" date="2015-12" db="EMBL/GenBank/DDBJ databases">
        <title>Dictyostelia acquired genes for synthesis and detection of signals that induce cell-type specialization by lateral gene transfer from prokaryotes.</title>
        <authorList>
            <person name="Gloeckner G."/>
            <person name="Schaap P."/>
        </authorList>
    </citation>
    <scope>NUCLEOTIDE SEQUENCE [LARGE SCALE GENOMIC DNA]</scope>
    <source>
        <strain evidence="3 4">TK</strain>
    </source>
</reference>
<dbReference type="Proteomes" id="UP000076078">
    <property type="component" value="Unassembled WGS sequence"/>
</dbReference>
<feature type="compositionally biased region" description="Basic residues" evidence="1">
    <location>
        <begin position="71"/>
        <end position="81"/>
    </location>
</feature>
<dbReference type="EMBL" id="LODT01000035">
    <property type="protein sequence ID" value="KYQ91035.1"/>
    <property type="molecule type" value="Genomic_DNA"/>
</dbReference>
<feature type="compositionally biased region" description="Low complexity" evidence="1">
    <location>
        <begin position="105"/>
        <end position="137"/>
    </location>
</feature>
<dbReference type="OrthoDB" id="21585at2759"/>
<comment type="caution">
    <text evidence="3">The sequence shown here is derived from an EMBL/GenBank/DDBJ whole genome shotgun (WGS) entry which is preliminary data.</text>
</comment>
<gene>
    <name evidence="3" type="ORF">DLAC_07936</name>
</gene>
<proteinExistence type="predicted"/>
<feature type="compositionally biased region" description="Acidic residues" evidence="1">
    <location>
        <begin position="23"/>
        <end position="51"/>
    </location>
</feature>